<comment type="caution">
    <text evidence="1">The sequence shown here is derived from an EMBL/GenBank/DDBJ whole genome shotgun (WGS) entry which is preliminary data.</text>
</comment>
<evidence type="ECO:0000313" key="1">
    <source>
        <dbReference type="EMBL" id="MPN43576.1"/>
    </source>
</evidence>
<dbReference type="InterPro" id="IPR007495">
    <property type="entry name" value="NqrM"/>
</dbReference>
<gene>
    <name evidence="1" type="ORF">SDC9_191136</name>
</gene>
<proteinExistence type="predicted"/>
<accession>A0A645HYA2</accession>
<reference evidence="1" key="1">
    <citation type="submission" date="2019-08" db="EMBL/GenBank/DDBJ databases">
        <authorList>
            <person name="Kucharzyk K."/>
            <person name="Murdoch R.W."/>
            <person name="Higgins S."/>
            <person name="Loffler F."/>
        </authorList>
    </citation>
    <scope>NUCLEOTIDE SEQUENCE</scope>
</reference>
<protein>
    <recommendedName>
        <fullName evidence="2">(Na+)-NQR maturation NqrM</fullName>
    </recommendedName>
</protein>
<dbReference type="PANTHER" id="PTHR40691:SF3">
    <property type="entry name" value="(NA+)-NQR MATURATION NQRM"/>
    <property type="match status" value="1"/>
</dbReference>
<evidence type="ECO:0008006" key="2">
    <source>
        <dbReference type="Google" id="ProtNLM"/>
    </source>
</evidence>
<dbReference type="PANTHER" id="PTHR40691">
    <property type="entry name" value="(NA+)-NQR MATURATION NQRM"/>
    <property type="match status" value="1"/>
</dbReference>
<sequence>MGTFFVTFLVVALAFLGLASGVLLGRKPIAGSCGGTGDSVCSCKDPCTKRKQRLKIENEAG</sequence>
<dbReference type="AlphaFoldDB" id="A0A645HYA2"/>
<organism evidence="1">
    <name type="scientific">bioreactor metagenome</name>
    <dbReference type="NCBI Taxonomy" id="1076179"/>
    <lineage>
        <taxon>unclassified sequences</taxon>
        <taxon>metagenomes</taxon>
        <taxon>ecological metagenomes</taxon>
    </lineage>
</organism>
<name>A0A645HYA2_9ZZZZ</name>
<dbReference type="Pfam" id="PF04400">
    <property type="entry name" value="NqrM"/>
    <property type="match status" value="1"/>
</dbReference>
<dbReference type="EMBL" id="VSSQ01102061">
    <property type="protein sequence ID" value="MPN43576.1"/>
    <property type="molecule type" value="Genomic_DNA"/>
</dbReference>